<dbReference type="AlphaFoldDB" id="A0A4P6KE51"/>
<dbReference type="RefSeq" id="WP_130109327.1">
    <property type="nucleotide sequence ID" value="NZ_CP035806.1"/>
</dbReference>
<dbReference type="KEGG" id="ltr:EVS81_04530"/>
<keyword evidence="3" id="KW-1185">Reference proteome</keyword>
<organism evidence="2 3">
    <name type="scientific">Leucobacter triazinivorans</name>
    <dbReference type="NCBI Taxonomy" id="1784719"/>
    <lineage>
        <taxon>Bacteria</taxon>
        <taxon>Bacillati</taxon>
        <taxon>Actinomycetota</taxon>
        <taxon>Actinomycetes</taxon>
        <taxon>Micrococcales</taxon>
        <taxon>Microbacteriaceae</taxon>
        <taxon>Leucobacter</taxon>
    </lineage>
</organism>
<sequence length="88" mass="9530">MSEDPEAADRGADAKRAGHSSSSAPPAAVERWELSGGAIRVARVGDRGAVVELLRCDGGEVVELLELHDPREVRWARDRLAADGRRRD</sequence>
<proteinExistence type="predicted"/>
<gene>
    <name evidence="2" type="ORF">EVS81_04530</name>
</gene>
<evidence type="ECO:0000313" key="3">
    <source>
        <dbReference type="Proteomes" id="UP000289260"/>
    </source>
</evidence>
<accession>A0A4P6KE51</accession>
<dbReference type="Proteomes" id="UP000289260">
    <property type="component" value="Chromosome"/>
</dbReference>
<name>A0A4P6KE51_9MICO</name>
<reference evidence="2 3" key="1">
    <citation type="submission" date="2019-02" db="EMBL/GenBank/DDBJ databases">
        <authorList>
            <person name="Sun L."/>
            <person name="Pan D."/>
            <person name="Wu X."/>
        </authorList>
    </citation>
    <scope>NUCLEOTIDE SEQUENCE [LARGE SCALE GENOMIC DNA]</scope>
    <source>
        <strain evidence="2 3">JW-1</strain>
    </source>
</reference>
<protein>
    <submittedName>
        <fullName evidence="2">Uncharacterized protein</fullName>
    </submittedName>
</protein>
<dbReference type="EMBL" id="CP035806">
    <property type="protein sequence ID" value="QBE48188.1"/>
    <property type="molecule type" value="Genomic_DNA"/>
</dbReference>
<feature type="region of interest" description="Disordered" evidence="1">
    <location>
        <begin position="1"/>
        <end position="29"/>
    </location>
</feature>
<evidence type="ECO:0000313" key="2">
    <source>
        <dbReference type="EMBL" id="QBE48188.1"/>
    </source>
</evidence>
<evidence type="ECO:0000256" key="1">
    <source>
        <dbReference type="SAM" id="MobiDB-lite"/>
    </source>
</evidence>
<feature type="compositionally biased region" description="Basic and acidic residues" evidence="1">
    <location>
        <begin position="7"/>
        <end position="16"/>
    </location>
</feature>